<evidence type="ECO:0000313" key="3">
    <source>
        <dbReference type="Proteomes" id="UP000307440"/>
    </source>
</evidence>
<name>A0A5C3KWP3_COPMA</name>
<gene>
    <name evidence="2" type="ORF">FA15DRAFT_756169</name>
</gene>
<evidence type="ECO:0000256" key="1">
    <source>
        <dbReference type="SAM" id="MobiDB-lite"/>
    </source>
</evidence>
<accession>A0A5C3KWP3</accession>
<dbReference type="EMBL" id="ML210191">
    <property type="protein sequence ID" value="TFK25081.1"/>
    <property type="molecule type" value="Genomic_DNA"/>
</dbReference>
<dbReference type="Proteomes" id="UP000307440">
    <property type="component" value="Unassembled WGS sequence"/>
</dbReference>
<evidence type="ECO:0000313" key="2">
    <source>
        <dbReference type="EMBL" id="TFK25081.1"/>
    </source>
</evidence>
<reference evidence="2 3" key="1">
    <citation type="journal article" date="2019" name="Nat. Ecol. Evol.">
        <title>Megaphylogeny resolves global patterns of mushroom evolution.</title>
        <authorList>
            <person name="Varga T."/>
            <person name="Krizsan K."/>
            <person name="Foldi C."/>
            <person name="Dima B."/>
            <person name="Sanchez-Garcia M."/>
            <person name="Sanchez-Ramirez S."/>
            <person name="Szollosi G.J."/>
            <person name="Szarkandi J.G."/>
            <person name="Papp V."/>
            <person name="Albert L."/>
            <person name="Andreopoulos W."/>
            <person name="Angelini C."/>
            <person name="Antonin V."/>
            <person name="Barry K.W."/>
            <person name="Bougher N.L."/>
            <person name="Buchanan P."/>
            <person name="Buyck B."/>
            <person name="Bense V."/>
            <person name="Catcheside P."/>
            <person name="Chovatia M."/>
            <person name="Cooper J."/>
            <person name="Damon W."/>
            <person name="Desjardin D."/>
            <person name="Finy P."/>
            <person name="Geml J."/>
            <person name="Haridas S."/>
            <person name="Hughes K."/>
            <person name="Justo A."/>
            <person name="Karasinski D."/>
            <person name="Kautmanova I."/>
            <person name="Kiss B."/>
            <person name="Kocsube S."/>
            <person name="Kotiranta H."/>
            <person name="LaButti K.M."/>
            <person name="Lechner B.E."/>
            <person name="Liimatainen K."/>
            <person name="Lipzen A."/>
            <person name="Lukacs Z."/>
            <person name="Mihaltcheva S."/>
            <person name="Morgado L.N."/>
            <person name="Niskanen T."/>
            <person name="Noordeloos M.E."/>
            <person name="Ohm R.A."/>
            <person name="Ortiz-Santana B."/>
            <person name="Ovrebo C."/>
            <person name="Racz N."/>
            <person name="Riley R."/>
            <person name="Savchenko A."/>
            <person name="Shiryaev A."/>
            <person name="Soop K."/>
            <person name="Spirin V."/>
            <person name="Szebenyi C."/>
            <person name="Tomsovsky M."/>
            <person name="Tulloss R.E."/>
            <person name="Uehling J."/>
            <person name="Grigoriev I.V."/>
            <person name="Vagvolgyi C."/>
            <person name="Papp T."/>
            <person name="Martin F.M."/>
            <person name="Miettinen O."/>
            <person name="Hibbett D.S."/>
            <person name="Nagy L.G."/>
        </authorList>
    </citation>
    <scope>NUCLEOTIDE SEQUENCE [LARGE SCALE GENOMIC DNA]</scope>
    <source>
        <strain evidence="2 3">CBS 121175</strain>
    </source>
</reference>
<feature type="region of interest" description="Disordered" evidence="1">
    <location>
        <begin position="1"/>
        <end position="36"/>
    </location>
</feature>
<protein>
    <submittedName>
        <fullName evidence="2">Uncharacterized protein</fullName>
    </submittedName>
</protein>
<proteinExistence type="predicted"/>
<dbReference type="STRING" id="230819.A0A5C3KWP3"/>
<organism evidence="2 3">
    <name type="scientific">Coprinopsis marcescibilis</name>
    <name type="common">Agaric fungus</name>
    <name type="synonym">Psathyrella marcescibilis</name>
    <dbReference type="NCBI Taxonomy" id="230819"/>
    <lineage>
        <taxon>Eukaryota</taxon>
        <taxon>Fungi</taxon>
        <taxon>Dikarya</taxon>
        <taxon>Basidiomycota</taxon>
        <taxon>Agaricomycotina</taxon>
        <taxon>Agaricomycetes</taxon>
        <taxon>Agaricomycetidae</taxon>
        <taxon>Agaricales</taxon>
        <taxon>Agaricineae</taxon>
        <taxon>Psathyrellaceae</taxon>
        <taxon>Coprinopsis</taxon>
    </lineage>
</organism>
<feature type="compositionally biased region" description="Polar residues" evidence="1">
    <location>
        <begin position="10"/>
        <end position="36"/>
    </location>
</feature>
<sequence length="230" mass="26514">MSARLASFRGPSTPTASPAQHFLPQSPSSPSRQAESTFHRKVRTLLQELRSISESWDDLVLLDGLKSARILVDARTDLDNEITSLPDRLPKTYLVGPKLVVMEKCIASLDNVILKLEKLFRRMNIAIDNLESVLVEATKVKGWKWVREEPLWVSWPLEAFVTSIPAIIVPYHRSLHTYKQFVNRLHSHSIPFEEAKDIIEQWAQQPHLLEESWGDRWEDICAAEVERWNK</sequence>
<dbReference type="OrthoDB" id="17066at2759"/>
<keyword evidence="3" id="KW-1185">Reference proteome</keyword>
<dbReference type="AlphaFoldDB" id="A0A5C3KWP3"/>